<dbReference type="EMBL" id="CP001698">
    <property type="protein sequence ID" value="ADN01661.1"/>
    <property type="molecule type" value="Genomic_DNA"/>
</dbReference>
<evidence type="ECO:0000313" key="11">
    <source>
        <dbReference type="Proteomes" id="UP000001296"/>
    </source>
</evidence>
<evidence type="ECO:0000256" key="4">
    <source>
        <dbReference type="ARBA" id="ARBA00022801"/>
    </source>
</evidence>
<dbReference type="InterPro" id="IPR000868">
    <property type="entry name" value="Isochorismatase-like_dom"/>
</dbReference>
<evidence type="ECO:0000256" key="7">
    <source>
        <dbReference type="ARBA" id="ARBA00043224"/>
    </source>
</evidence>
<evidence type="ECO:0000256" key="8">
    <source>
        <dbReference type="ARBA" id="ARBA00072277"/>
    </source>
</evidence>
<dbReference type="HOGENOM" id="CLU_068979_13_1_12"/>
<dbReference type="AlphaFoldDB" id="E0RRG0"/>
<dbReference type="SUPFAM" id="SSF52499">
    <property type="entry name" value="Isochorismatase-like hydrolases"/>
    <property type="match status" value="1"/>
</dbReference>
<proteinExistence type="inferred from homology"/>
<dbReference type="KEGG" id="sta:STHERM_c07030"/>
<reference key="1">
    <citation type="submission" date="2009-08" db="EMBL/GenBank/DDBJ databases">
        <title>The genome sequence of Spirochaeta thermophila DSM6192.</title>
        <authorList>
            <person name="Angelov A."/>
            <person name="Mientus M."/>
            <person name="Wittenberg S."/>
            <person name="Lehmann R."/>
            <person name="Liesegang H."/>
            <person name="Daniel R."/>
            <person name="Liebl W."/>
        </authorList>
    </citation>
    <scope>NUCLEOTIDE SEQUENCE</scope>
    <source>
        <strain>DSM 6192</strain>
    </source>
</reference>
<sequence>MRALIVVDVQNDFVPGGALPVPEGDAVIPVINRLMGRFDVVVATQDWHPATHKSFASNHPGRRPYEVITLEGLEQVLWPDHCVQGSPGAEFAPGLDLRPVEAIVRKGTDPGIDSYSGFYDNGRKRTTGLAGYLRERGVREVYVTGLAGEYCVFYTAMDAAAEGFATFVVEDATRPLDQEDFEKAVVRMREQGITILRSGNVR</sequence>
<dbReference type="GO" id="GO:0008936">
    <property type="term" value="F:nicotinamidase activity"/>
    <property type="evidence" value="ECO:0007669"/>
    <property type="project" value="UniProtKB-EC"/>
</dbReference>
<evidence type="ECO:0000259" key="9">
    <source>
        <dbReference type="Pfam" id="PF00857"/>
    </source>
</evidence>
<dbReference type="RefSeq" id="WP_013313502.1">
    <property type="nucleotide sequence ID" value="NC_014484.1"/>
</dbReference>
<dbReference type="GO" id="GO:0046872">
    <property type="term" value="F:metal ion binding"/>
    <property type="evidence" value="ECO:0007669"/>
    <property type="project" value="UniProtKB-KW"/>
</dbReference>
<dbReference type="FunFam" id="3.40.50.850:FF:000006">
    <property type="entry name" value="Bifunctional pyrazinamidase/nicotinamidase"/>
    <property type="match status" value="1"/>
</dbReference>
<feature type="domain" description="Isochorismatase-like" evidence="9">
    <location>
        <begin position="3"/>
        <end position="196"/>
    </location>
</feature>
<dbReference type="Proteomes" id="UP000001296">
    <property type="component" value="Chromosome"/>
</dbReference>
<evidence type="ECO:0000256" key="2">
    <source>
        <dbReference type="ARBA" id="ARBA00022642"/>
    </source>
</evidence>
<evidence type="ECO:0000256" key="5">
    <source>
        <dbReference type="ARBA" id="ARBA00037900"/>
    </source>
</evidence>
<dbReference type="eggNOG" id="COG1335">
    <property type="taxonomic scope" value="Bacteria"/>
</dbReference>
<dbReference type="InterPro" id="IPR036380">
    <property type="entry name" value="Isochorismatase-like_sf"/>
</dbReference>
<keyword evidence="3" id="KW-0479">Metal-binding</keyword>
<evidence type="ECO:0000256" key="3">
    <source>
        <dbReference type="ARBA" id="ARBA00022723"/>
    </source>
</evidence>
<dbReference type="NCBIfam" id="NF008623">
    <property type="entry name" value="PRK11609.1"/>
    <property type="match status" value="1"/>
</dbReference>
<keyword evidence="2" id="KW-0662">Pyridine nucleotide biosynthesis</keyword>
<dbReference type="Pfam" id="PF00857">
    <property type="entry name" value="Isochorismatase"/>
    <property type="match status" value="1"/>
</dbReference>
<evidence type="ECO:0000256" key="6">
    <source>
        <dbReference type="ARBA" id="ARBA00039017"/>
    </source>
</evidence>
<dbReference type="InterPro" id="IPR052347">
    <property type="entry name" value="Isochorismatase_Nicotinamidase"/>
</dbReference>
<keyword evidence="4" id="KW-0378">Hydrolase</keyword>
<name>E0RRG0_WINT6</name>
<organism evidence="10 11">
    <name type="scientific">Winmispira thermophila (strain ATCC 49972 / DSM 6192 / RI 19.B1)</name>
    <name type="common">Spirochaeta thermophila</name>
    <dbReference type="NCBI Taxonomy" id="665571"/>
    <lineage>
        <taxon>Bacteria</taxon>
        <taxon>Pseudomonadati</taxon>
        <taxon>Spirochaetota</taxon>
        <taxon>Spirochaetia</taxon>
        <taxon>Winmispirales</taxon>
        <taxon>Winmispiraceae</taxon>
        <taxon>Winmispira</taxon>
    </lineage>
</organism>
<evidence type="ECO:0000256" key="1">
    <source>
        <dbReference type="ARBA" id="ARBA00006336"/>
    </source>
</evidence>
<protein>
    <recommendedName>
        <fullName evidence="8">Nicotinamidase</fullName>
        <ecNumber evidence="6">3.5.1.19</ecNumber>
    </recommendedName>
    <alternativeName>
        <fullName evidence="7">Nicotinamide deamidase</fullName>
    </alternativeName>
</protein>
<evidence type="ECO:0000313" key="10">
    <source>
        <dbReference type="EMBL" id="ADN01661.1"/>
    </source>
</evidence>
<dbReference type="Gene3D" id="3.40.50.850">
    <property type="entry name" value="Isochorismatase-like"/>
    <property type="match status" value="1"/>
</dbReference>
<accession>E0RRG0</accession>
<dbReference type="PANTHER" id="PTHR11080">
    <property type="entry name" value="PYRAZINAMIDASE/NICOTINAMIDASE"/>
    <property type="match status" value="1"/>
</dbReference>
<comment type="pathway">
    <text evidence="5">Cofactor biosynthesis; nicotinate biosynthesis; nicotinate from nicotinamide: step 1/1.</text>
</comment>
<reference evidence="10 11" key="2">
    <citation type="journal article" date="2010" name="J. Bacteriol.">
        <title>Genome sequence of the polysaccharide-degrading, thermophilic anaerobe Spirochaeta thermophila DSM 6192.</title>
        <authorList>
            <person name="Angelov A."/>
            <person name="Liebl S."/>
            <person name="Ballschmiter M."/>
            <person name="Bomeke M."/>
            <person name="Lehmann R."/>
            <person name="Liesegang H."/>
            <person name="Daniel R."/>
            <person name="Liebl W."/>
        </authorList>
    </citation>
    <scope>NUCLEOTIDE SEQUENCE [LARGE SCALE GENOMIC DNA]</scope>
    <source>
        <strain evidence="11">ATCC 49972 / DSM 6192 / RI 19.B1</strain>
    </source>
</reference>
<dbReference type="PANTHER" id="PTHR11080:SF2">
    <property type="entry name" value="LD05707P"/>
    <property type="match status" value="1"/>
</dbReference>
<gene>
    <name evidence="10" type="ordered locus">STHERM_c07030</name>
</gene>
<dbReference type="GO" id="GO:0019363">
    <property type="term" value="P:pyridine nucleotide biosynthetic process"/>
    <property type="evidence" value="ECO:0007669"/>
    <property type="project" value="UniProtKB-KW"/>
</dbReference>
<dbReference type="EC" id="3.5.1.19" evidence="6"/>
<comment type="similarity">
    <text evidence="1">Belongs to the isochorismatase family.</text>
</comment>
<dbReference type="PaxDb" id="665571-STHERM_c07030"/>
<dbReference type="CDD" id="cd01011">
    <property type="entry name" value="nicotinamidase"/>
    <property type="match status" value="1"/>
</dbReference>